<feature type="region of interest" description="Disordered" evidence="1">
    <location>
        <begin position="482"/>
        <end position="507"/>
    </location>
</feature>
<organism evidence="4 5">
    <name type="scientific">Triplophysa tibetana</name>
    <dbReference type="NCBI Taxonomy" id="1572043"/>
    <lineage>
        <taxon>Eukaryota</taxon>
        <taxon>Metazoa</taxon>
        <taxon>Chordata</taxon>
        <taxon>Craniata</taxon>
        <taxon>Vertebrata</taxon>
        <taxon>Euteleostomi</taxon>
        <taxon>Actinopterygii</taxon>
        <taxon>Neopterygii</taxon>
        <taxon>Teleostei</taxon>
        <taxon>Ostariophysi</taxon>
        <taxon>Cypriniformes</taxon>
        <taxon>Nemacheilidae</taxon>
        <taxon>Triplophysa</taxon>
    </lineage>
</organism>
<feature type="compositionally biased region" description="Polar residues" evidence="1">
    <location>
        <begin position="141"/>
        <end position="156"/>
    </location>
</feature>
<feature type="region of interest" description="Disordered" evidence="1">
    <location>
        <begin position="331"/>
        <end position="361"/>
    </location>
</feature>
<name>A0A5A9MYZ3_9TELE</name>
<keyword evidence="3" id="KW-0732">Signal</keyword>
<keyword evidence="2" id="KW-1133">Transmembrane helix</keyword>
<protein>
    <recommendedName>
        <fullName evidence="6">Protein EVI2B</fullName>
    </recommendedName>
</protein>
<sequence length="507" mass="55971">MRIVSCPLVVVFVFSLPWRLNSKVTPAINIMRNNEHITEHQMLTHVAEGPSGFSHYSTDARKENVVSLSSLQTQHLTSESERRITVKTSRAFVVNHRTKRNIDGNGDNFTSLMQTQLEETTLKKELPSGLTTQAILNTTEFTSSIHPPTNISSFEKTTSKRVLDTTERKTQETTEDIASTTTNTHGNKISTNVDLHTPQSSKDTTVQSSPTTPTKDTRVQSSPTTHTHTFTVTPVIAINETESLKPTEKEEITTERPTGFDVKTSTSKPVEILTTSLKTTTKGAILAQNNKQGKNPGKAVAAVIGTTFVVMFIAIMYILVRKRKLQKKQLDNPEWAGPSPFLEGDFQPSLPSHEESEPVDRQGFGQITKYLPQRLSKHLTFRKNTNEEVCIGDILEGSSTFGNHYQEEVQEPNGEPTKVEDAPKTEENENHQGPTSGDSVDSKSPEVTVDINEPRYQNDGLAPTTPQDTVLKTIPPLVSIDLDSLSEETAPPKTLDVGNFPPAPPLP</sequence>
<proteinExistence type="predicted"/>
<feature type="region of interest" description="Disordered" evidence="1">
    <location>
        <begin position="246"/>
        <end position="265"/>
    </location>
</feature>
<feature type="signal peptide" evidence="3">
    <location>
        <begin position="1"/>
        <end position="22"/>
    </location>
</feature>
<feature type="chain" id="PRO_5022696413" description="Protein EVI2B" evidence="3">
    <location>
        <begin position="23"/>
        <end position="507"/>
    </location>
</feature>
<feature type="transmembrane region" description="Helical" evidence="2">
    <location>
        <begin position="299"/>
        <end position="320"/>
    </location>
</feature>
<feature type="region of interest" description="Disordered" evidence="1">
    <location>
        <begin position="408"/>
        <end position="470"/>
    </location>
</feature>
<dbReference type="AlphaFoldDB" id="A0A5A9MYZ3"/>
<evidence type="ECO:0000313" key="5">
    <source>
        <dbReference type="Proteomes" id="UP000324632"/>
    </source>
</evidence>
<evidence type="ECO:0000313" key="4">
    <source>
        <dbReference type="EMBL" id="KAA0702118.1"/>
    </source>
</evidence>
<gene>
    <name evidence="4" type="ORF">E1301_Tti007944</name>
</gene>
<feature type="compositionally biased region" description="Basic and acidic residues" evidence="1">
    <location>
        <begin position="157"/>
        <end position="172"/>
    </location>
</feature>
<evidence type="ECO:0000256" key="1">
    <source>
        <dbReference type="SAM" id="MobiDB-lite"/>
    </source>
</evidence>
<evidence type="ECO:0008006" key="6">
    <source>
        <dbReference type="Google" id="ProtNLM"/>
    </source>
</evidence>
<dbReference type="Proteomes" id="UP000324632">
    <property type="component" value="Chromosome 25"/>
</dbReference>
<evidence type="ECO:0000256" key="2">
    <source>
        <dbReference type="SAM" id="Phobius"/>
    </source>
</evidence>
<reference evidence="4 5" key="1">
    <citation type="journal article" date="2019" name="Mol. Ecol. Resour.">
        <title>Chromosome-level genome assembly of Triplophysa tibetana, a fish adapted to the harsh high-altitude environment of the Tibetan Plateau.</title>
        <authorList>
            <person name="Yang X."/>
            <person name="Liu H."/>
            <person name="Ma Z."/>
            <person name="Zou Y."/>
            <person name="Zou M."/>
            <person name="Mao Y."/>
            <person name="Li X."/>
            <person name="Wang H."/>
            <person name="Chen T."/>
            <person name="Wang W."/>
            <person name="Yang R."/>
        </authorList>
    </citation>
    <scope>NUCLEOTIDE SEQUENCE [LARGE SCALE GENOMIC DNA]</scope>
    <source>
        <strain evidence="4">TTIB1903HZAU</strain>
        <tissue evidence="4">Muscle</tissue>
    </source>
</reference>
<dbReference type="EMBL" id="SOYY01000025">
    <property type="protein sequence ID" value="KAA0702118.1"/>
    <property type="molecule type" value="Genomic_DNA"/>
</dbReference>
<feature type="region of interest" description="Disordered" evidence="1">
    <location>
        <begin position="141"/>
        <end position="225"/>
    </location>
</feature>
<evidence type="ECO:0000256" key="3">
    <source>
        <dbReference type="SAM" id="SignalP"/>
    </source>
</evidence>
<keyword evidence="5" id="KW-1185">Reference proteome</keyword>
<feature type="compositionally biased region" description="Polar residues" evidence="1">
    <location>
        <begin position="176"/>
        <end position="214"/>
    </location>
</feature>
<comment type="caution">
    <text evidence="4">The sequence shown here is derived from an EMBL/GenBank/DDBJ whole genome shotgun (WGS) entry which is preliminary data.</text>
</comment>
<accession>A0A5A9MYZ3</accession>
<keyword evidence="2" id="KW-0472">Membrane</keyword>
<keyword evidence="2" id="KW-0812">Transmembrane</keyword>
<feature type="compositionally biased region" description="Basic and acidic residues" evidence="1">
    <location>
        <begin position="417"/>
        <end position="430"/>
    </location>
</feature>